<name>A0A1B6GV18_9HEMI</name>
<protein>
    <recommendedName>
        <fullName evidence="4">Tc1-like transposase DDE domain-containing protein</fullName>
    </recommendedName>
</protein>
<gene>
    <name evidence="1" type="ORF">g.42730</name>
    <name evidence="2" type="ORF">g.42731</name>
    <name evidence="3" type="ORF">g.42732</name>
</gene>
<dbReference type="EMBL" id="GECZ01028661">
    <property type="protein sequence ID" value="JAS41108.1"/>
    <property type="molecule type" value="Transcribed_RNA"/>
</dbReference>
<dbReference type="Gene3D" id="3.30.420.10">
    <property type="entry name" value="Ribonuclease H-like superfamily/Ribonuclease H"/>
    <property type="match status" value="1"/>
</dbReference>
<evidence type="ECO:0000313" key="3">
    <source>
        <dbReference type="EMBL" id="JAS66294.1"/>
    </source>
</evidence>
<dbReference type="EMBL" id="GECZ01015178">
    <property type="protein sequence ID" value="JAS54591.1"/>
    <property type="molecule type" value="Transcribed_RNA"/>
</dbReference>
<accession>A0A1B6GV18</accession>
<dbReference type="EMBL" id="GECZ01003475">
    <property type="protein sequence ID" value="JAS66294.1"/>
    <property type="molecule type" value="Transcribed_RNA"/>
</dbReference>
<reference evidence="3" key="1">
    <citation type="submission" date="2015-11" db="EMBL/GenBank/DDBJ databases">
        <title>De novo transcriptome assembly of four potential Pierce s Disease insect vectors from Arizona vineyards.</title>
        <authorList>
            <person name="Tassone E.E."/>
        </authorList>
    </citation>
    <scope>NUCLEOTIDE SEQUENCE</scope>
</reference>
<evidence type="ECO:0000313" key="1">
    <source>
        <dbReference type="EMBL" id="JAS41108.1"/>
    </source>
</evidence>
<dbReference type="AlphaFoldDB" id="A0A1B6GV18"/>
<dbReference type="InterPro" id="IPR036397">
    <property type="entry name" value="RNaseH_sf"/>
</dbReference>
<evidence type="ECO:0000313" key="2">
    <source>
        <dbReference type="EMBL" id="JAS54591.1"/>
    </source>
</evidence>
<dbReference type="PANTHER" id="PTHR33939">
    <property type="entry name" value="PROTEIN CBG22215"/>
    <property type="match status" value="1"/>
</dbReference>
<dbReference type="PANTHER" id="PTHR33939:SF1">
    <property type="entry name" value="DUF4371 DOMAIN-CONTAINING PROTEIN"/>
    <property type="match status" value="1"/>
</dbReference>
<organism evidence="3">
    <name type="scientific">Cuerna arida</name>
    <dbReference type="NCBI Taxonomy" id="1464854"/>
    <lineage>
        <taxon>Eukaryota</taxon>
        <taxon>Metazoa</taxon>
        <taxon>Ecdysozoa</taxon>
        <taxon>Arthropoda</taxon>
        <taxon>Hexapoda</taxon>
        <taxon>Insecta</taxon>
        <taxon>Pterygota</taxon>
        <taxon>Neoptera</taxon>
        <taxon>Paraneoptera</taxon>
        <taxon>Hemiptera</taxon>
        <taxon>Auchenorrhyncha</taxon>
        <taxon>Membracoidea</taxon>
        <taxon>Cicadellidae</taxon>
        <taxon>Cicadellinae</taxon>
        <taxon>Proconiini</taxon>
        <taxon>Cuerna</taxon>
    </lineage>
</organism>
<sequence>MVVPLGKEGRVIVLHAGSASGFVKNCSLVFSSRETNDYHKEMNHETFHKWFSESLMSNLTKPSIITMDNARYHSKILDKTPTTGSRKAEISEWLSQHGIPYEPDMKKAELL</sequence>
<dbReference type="GO" id="GO:0003676">
    <property type="term" value="F:nucleic acid binding"/>
    <property type="evidence" value="ECO:0007669"/>
    <property type="project" value="InterPro"/>
</dbReference>
<proteinExistence type="predicted"/>
<evidence type="ECO:0008006" key="4">
    <source>
        <dbReference type="Google" id="ProtNLM"/>
    </source>
</evidence>